<dbReference type="Pfam" id="PF21082">
    <property type="entry name" value="MS_channel_3rd"/>
    <property type="match status" value="1"/>
</dbReference>
<dbReference type="Pfam" id="PF21088">
    <property type="entry name" value="MS_channel_1st"/>
    <property type="match status" value="1"/>
</dbReference>
<dbReference type="AlphaFoldDB" id="A0A545TVW2"/>
<evidence type="ECO:0000256" key="4">
    <source>
        <dbReference type="ARBA" id="ARBA00022692"/>
    </source>
</evidence>
<dbReference type="InterPro" id="IPR045042">
    <property type="entry name" value="YnaI-like"/>
</dbReference>
<dbReference type="InterPro" id="IPR011014">
    <property type="entry name" value="MscS_channel_TM-2"/>
</dbReference>
<evidence type="ECO:0000256" key="2">
    <source>
        <dbReference type="ARBA" id="ARBA00008017"/>
    </source>
</evidence>
<dbReference type="SUPFAM" id="SSF82689">
    <property type="entry name" value="Mechanosensitive channel protein MscS (YggB), C-terminal domain"/>
    <property type="match status" value="1"/>
</dbReference>
<feature type="transmembrane region" description="Helical" evidence="8">
    <location>
        <begin position="135"/>
        <end position="154"/>
    </location>
</feature>
<dbReference type="Gene3D" id="2.30.30.60">
    <property type="match status" value="1"/>
</dbReference>
<evidence type="ECO:0000256" key="6">
    <source>
        <dbReference type="ARBA" id="ARBA00023136"/>
    </source>
</evidence>
<accession>A0A545TVW2</accession>
<dbReference type="SUPFAM" id="SSF50182">
    <property type="entry name" value="Sm-like ribonucleoproteins"/>
    <property type="match status" value="1"/>
</dbReference>
<keyword evidence="6 8" id="KW-0472">Membrane</keyword>
<feature type="transmembrane region" description="Helical" evidence="8">
    <location>
        <begin position="67"/>
        <end position="90"/>
    </location>
</feature>
<dbReference type="Gene3D" id="3.30.70.100">
    <property type="match status" value="1"/>
</dbReference>
<dbReference type="Pfam" id="PF00924">
    <property type="entry name" value="MS_channel_2nd"/>
    <property type="match status" value="1"/>
</dbReference>
<comment type="caution">
    <text evidence="12">The sequence shown here is derived from an EMBL/GenBank/DDBJ whole genome shotgun (WGS) entry which is preliminary data.</text>
</comment>
<dbReference type="InterPro" id="IPR010920">
    <property type="entry name" value="LSM_dom_sf"/>
</dbReference>
<evidence type="ECO:0000256" key="3">
    <source>
        <dbReference type="ARBA" id="ARBA00022475"/>
    </source>
</evidence>
<dbReference type="Proteomes" id="UP000319732">
    <property type="component" value="Unassembled WGS sequence"/>
</dbReference>
<feature type="compositionally biased region" description="Basic and acidic residues" evidence="7">
    <location>
        <begin position="355"/>
        <end position="393"/>
    </location>
</feature>
<dbReference type="InterPro" id="IPR006686">
    <property type="entry name" value="MscS_channel_CS"/>
</dbReference>
<evidence type="ECO:0000256" key="5">
    <source>
        <dbReference type="ARBA" id="ARBA00022989"/>
    </source>
</evidence>
<protein>
    <submittedName>
        <fullName evidence="12">Mechanosensitive ion channel family protein</fullName>
    </submittedName>
</protein>
<evidence type="ECO:0000256" key="8">
    <source>
        <dbReference type="SAM" id="Phobius"/>
    </source>
</evidence>
<name>A0A545TVW2_9GAMM</name>
<comment type="subcellular location">
    <subcellularLocation>
        <location evidence="1">Cell membrane</location>
        <topology evidence="1">Multi-pass membrane protein</topology>
    </subcellularLocation>
</comment>
<evidence type="ECO:0000256" key="7">
    <source>
        <dbReference type="SAM" id="MobiDB-lite"/>
    </source>
</evidence>
<evidence type="ECO:0000313" key="12">
    <source>
        <dbReference type="EMBL" id="TQV81357.1"/>
    </source>
</evidence>
<proteinExistence type="inferred from homology"/>
<evidence type="ECO:0000259" key="10">
    <source>
        <dbReference type="Pfam" id="PF21082"/>
    </source>
</evidence>
<dbReference type="PROSITE" id="PS01246">
    <property type="entry name" value="UPF0003"/>
    <property type="match status" value="1"/>
</dbReference>
<feature type="transmembrane region" description="Helical" evidence="8">
    <location>
        <begin position="160"/>
        <end position="180"/>
    </location>
</feature>
<keyword evidence="3" id="KW-1003">Cell membrane</keyword>
<evidence type="ECO:0000259" key="11">
    <source>
        <dbReference type="Pfam" id="PF21088"/>
    </source>
</evidence>
<gene>
    <name evidence="12" type="ORF">FKG94_09710</name>
</gene>
<comment type="similarity">
    <text evidence="2">Belongs to the MscS (TC 1.A.23) family.</text>
</comment>
<dbReference type="InterPro" id="IPR011066">
    <property type="entry name" value="MscS_channel_C_sf"/>
</dbReference>
<evidence type="ECO:0000313" key="13">
    <source>
        <dbReference type="Proteomes" id="UP000319732"/>
    </source>
</evidence>
<keyword evidence="5 8" id="KW-1133">Transmembrane helix</keyword>
<dbReference type="EMBL" id="VHSG01000008">
    <property type="protein sequence ID" value="TQV81357.1"/>
    <property type="molecule type" value="Genomic_DNA"/>
</dbReference>
<dbReference type="OrthoDB" id="9775207at2"/>
<dbReference type="GO" id="GO:0005886">
    <property type="term" value="C:plasma membrane"/>
    <property type="evidence" value="ECO:0007669"/>
    <property type="project" value="UniProtKB-SubCell"/>
</dbReference>
<feature type="transmembrane region" description="Helical" evidence="8">
    <location>
        <begin position="96"/>
        <end position="114"/>
    </location>
</feature>
<feature type="transmembrane region" description="Helical" evidence="8">
    <location>
        <begin position="16"/>
        <end position="39"/>
    </location>
</feature>
<dbReference type="InterPro" id="IPR049142">
    <property type="entry name" value="MS_channel_1st"/>
</dbReference>
<feature type="domain" description="Mechanosensitive ion channel transmembrane helices 2/3" evidence="11">
    <location>
        <begin position="140"/>
        <end position="181"/>
    </location>
</feature>
<organism evidence="12 13">
    <name type="scientific">Exilibacterium tricleocarpae</name>
    <dbReference type="NCBI Taxonomy" id="2591008"/>
    <lineage>
        <taxon>Bacteria</taxon>
        <taxon>Pseudomonadati</taxon>
        <taxon>Pseudomonadota</taxon>
        <taxon>Gammaproteobacteria</taxon>
        <taxon>Cellvibrionales</taxon>
        <taxon>Cellvibrionaceae</taxon>
        <taxon>Exilibacterium</taxon>
    </lineage>
</organism>
<feature type="domain" description="Mechanosensitive ion channel MscS" evidence="9">
    <location>
        <begin position="182"/>
        <end position="251"/>
    </location>
</feature>
<dbReference type="InterPro" id="IPR023408">
    <property type="entry name" value="MscS_beta-dom_sf"/>
</dbReference>
<dbReference type="InterPro" id="IPR006685">
    <property type="entry name" value="MscS_channel_2nd"/>
</dbReference>
<reference evidence="12 13" key="1">
    <citation type="submission" date="2019-06" db="EMBL/GenBank/DDBJ databases">
        <title>Whole genome sequence for Cellvibrionaceae sp. R142.</title>
        <authorList>
            <person name="Wang G."/>
        </authorList>
    </citation>
    <scope>NUCLEOTIDE SEQUENCE [LARGE SCALE GENOMIC DNA]</scope>
    <source>
        <strain evidence="12 13">R142</strain>
    </source>
</reference>
<dbReference type="GO" id="GO:0008381">
    <property type="term" value="F:mechanosensitive monoatomic ion channel activity"/>
    <property type="evidence" value="ECO:0007669"/>
    <property type="project" value="UniProtKB-ARBA"/>
</dbReference>
<keyword evidence="4 8" id="KW-0812">Transmembrane</keyword>
<sequence length="399" mass="44303">MTLPSWLERLTGKEDLWIVEVFVVVLLTLLAAFAVKVILGHLVKRAENTKNLWDDALLCAASQPLKWFIWLVGLSWAAEIAGTVSESVIFSVVDTVRRVGVIVVLSWFIVRFIVRAEKNLMDPDFTAKPMDETTVLAIGKLLRISVIVTAGLVILQSFGYSVSGVLAFGGIGGLAVGFAAKDLLANFFGGLMIYLDRPFAVGDWIRSPDRDIEGTVEDIGWRLTRIRTFDKRPLYVPNATFTHISLENPSRMYNRRIKETIGIRYDDAGKMATIIPAVKEMLASHPEIDTEQTLIVNFNSFAPYSLDFFIYTFTKTTDWVKFHDIKQDVLLKVLEIIEAQGAECAFPTSTVHIPDDIHLQNPDRHSGNAPGESKKASVEKVSADQANRDKASTDKASAG</sequence>
<keyword evidence="13" id="KW-1185">Reference proteome</keyword>
<dbReference type="SUPFAM" id="SSF82861">
    <property type="entry name" value="Mechanosensitive channel protein MscS (YggB), transmembrane region"/>
    <property type="match status" value="1"/>
</dbReference>
<dbReference type="Gene3D" id="1.10.287.1260">
    <property type="match status" value="1"/>
</dbReference>
<feature type="domain" description="Mechanosensitive ion channel MscS C-terminal" evidence="10">
    <location>
        <begin position="260"/>
        <end position="343"/>
    </location>
</feature>
<dbReference type="InterPro" id="IPR049278">
    <property type="entry name" value="MS_channel_C"/>
</dbReference>
<evidence type="ECO:0000256" key="1">
    <source>
        <dbReference type="ARBA" id="ARBA00004651"/>
    </source>
</evidence>
<dbReference type="PANTHER" id="PTHR43634">
    <property type="entry name" value="OW CONDUCTANCE MECHANOSENSITIVE CHANNEL"/>
    <property type="match status" value="1"/>
</dbReference>
<feature type="region of interest" description="Disordered" evidence="7">
    <location>
        <begin position="355"/>
        <end position="399"/>
    </location>
</feature>
<dbReference type="PANTHER" id="PTHR43634:SF2">
    <property type="entry name" value="LOW CONDUCTANCE MECHANOSENSITIVE CHANNEL YNAI"/>
    <property type="match status" value="1"/>
</dbReference>
<evidence type="ECO:0000259" key="9">
    <source>
        <dbReference type="Pfam" id="PF00924"/>
    </source>
</evidence>
<dbReference type="RefSeq" id="WP_142904018.1">
    <property type="nucleotide sequence ID" value="NZ_ML660091.1"/>
</dbReference>